<dbReference type="PROSITE" id="PS51257">
    <property type="entry name" value="PROKAR_LIPOPROTEIN"/>
    <property type="match status" value="1"/>
</dbReference>
<evidence type="ECO:0000256" key="1">
    <source>
        <dbReference type="SAM" id="SignalP"/>
    </source>
</evidence>
<dbReference type="RefSeq" id="WP_130431430.1">
    <property type="nucleotide sequence ID" value="NZ_SHKP01000005.1"/>
</dbReference>
<protein>
    <submittedName>
        <fullName evidence="2">Outer membrane scaffolding protein for murein synthesis (MipA/OmpV family)</fullName>
    </submittedName>
</protein>
<dbReference type="Pfam" id="PF06629">
    <property type="entry name" value="MipA"/>
    <property type="match status" value="1"/>
</dbReference>
<accession>A0A4Q7VWL4</accession>
<organism evidence="2 3">
    <name type="scientific">Rivibacter subsaxonicus</name>
    <dbReference type="NCBI Taxonomy" id="457575"/>
    <lineage>
        <taxon>Bacteria</taxon>
        <taxon>Pseudomonadati</taxon>
        <taxon>Pseudomonadota</taxon>
        <taxon>Betaproteobacteria</taxon>
        <taxon>Burkholderiales</taxon>
        <taxon>Rivibacter</taxon>
    </lineage>
</organism>
<reference evidence="2 3" key="1">
    <citation type="submission" date="2019-02" db="EMBL/GenBank/DDBJ databases">
        <title>Genomic Encyclopedia of Type Strains, Phase IV (KMG-IV): sequencing the most valuable type-strain genomes for metagenomic binning, comparative biology and taxonomic classification.</title>
        <authorList>
            <person name="Goeker M."/>
        </authorList>
    </citation>
    <scope>NUCLEOTIDE SEQUENCE [LARGE SCALE GENOMIC DNA]</scope>
    <source>
        <strain evidence="2 3">DSM 19570</strain>
    </source>
</reference>
<evidence type="ECO:0000313" key="3">
    <source>
        <dbReference type="Proteomes" id="UP000293671"/>
    </source>
</evidence>
<dbReference type="EMBL" id="SHKP01000005">
    <property type="protein sequence ID" value="RZU01013.1"/>
    <property type="molecule type" value="Genomic_DNA"/>
</dbReference>
<feature type="signal peptide" evidence="1">
    <location>
        <begin position="1"/>
        <end position="35"/>
    </location>
</feature>
<evidence type="ECO:0000313" key="2">
    <source>
        <dbReference type="EMBL" id="RZU01013.1"/>
    </source>
</evidence>
<dbReference type="AlphaFoldDB" id="A0A4Q7VWL4"/>
<dbReference type="InterPro" id="IPR010583">
    <property type="entry name" value="MipA"/>
</dbReference>
<sequence length="307" mass="33368">MPTRRLLARLDRAPRAACTLVPLALACTLLSPARAQGPSASTATDVASDRPGEVALPVWEAGVVVGVGSVPDYPASDHSRTRALVLPVFVYRSPVLRVEDGRIRGRIVSSANFELDLSAAGAFNARNNEAREGMPALDYLFELGPQAVYRWDLRERERVSAHLKARAVFSTDFSSVRYRGIVVEPQLRWSLGRVAGSAFNLGVSASANFAGERLHDYFYEVAPQYARADRPAYDARGGYLGSELGLSLNRPLTDRLLLLMGGRLGFHAGAANEASPLFRQKTTSTIGISLLWTPWRSEATVSERPGS</sequence>
<keyword evidence="1" id="KW-0732">Signal</keyword>
<keyword evidence="3" id="KW-1185">Reference proteome</keyword>
<feature type="chain" id="PRO_5020810913" evidence="1">
    <location>
        <begin position="36"/>
        <end position="307"/>
    </location>
</feature>
<dbReference type="Proteomes" id="UP000293671">
    <property type="component" value="Unassembled WGS sequence"/>
</dbReference>
<comment type="caution">
    <text evidence="2">The sequence shown here is derived from an EMBL/GenBank/DDBJ whole genome shotgun (WGS) entry which is preliminary data.</text>
</comment>
<gene>
    <name evidence="2" type="ORF">EV670_1726</name>
</gene>
<proteinExistence type="predicted"/>
<name>A0A4Q7VWL4_9BURK</name>
<dbReference type="OrthoDB" id="5290976at2"/>